<organism evidence="5 6">
    <name type="scientific">Paenibacillus methanolicus</name>
    <dbReference type="NCBI Taxonomy" id="582686"/>
    <lineage>
        <taxon>Bacteria</taxon>
        <taxon>Bacillati</taxon>
        <taxon>Bacillota</taxon>
        <taxon>Bacilli</taxon>
        <taxon>Bacillales</taxon>
        <taxon>Paenibacillaceae</taxon>
        <taxon>Paenibacillus</taxon>
    </lineage>
</organism>
<dbReference type="PROSITE" id="PS51857">
    <property type="entry name" value="CSD_2"/>
    <property type="match status" value="1"/>
</dbReference>
<dbReference type="RefSeq" id="WP_148931803.1">
    <property type="nucleotide sequence ID" value="NZ_VNHS01000010.1"/>
</dbReference>
<dbReference type="Gene3D" id="6.20.370.130">
    <property type="match status" value="1"/>
</dbReference>
<dbReference type="PROSITE" id="PS00352">
    <property type="entry name" value="CSD_1"/>
    <property type="match status" value="1"/>
</dbReference>
<keyword evidence="6" id="KW-1185">Reference proteome</keyword>
<dbReference type="Gene3D" id="2.40.50.140">
    <property type="entry name" value="Nucleic acid-binding proteins"/>
    <property type="match status" value="1"/>
</dbReference>
<sequence>MKGTVKWFNAEKGYGFIQVENGDDVFVHFSAIQGEGFKTLDEGQSVEFEITQGNRGPQASNVIKL</sequence>
<dbReference type="PANTHER" id="PTHR11544">
    <property type="entry name" value="COLD SHOCK DOMAIN CONTAINING PROTEINS"/>
    <property type="match status" value="1"/>
</dbReference>
<dbReference type="FunFam" id="2.40.50.140:FF:000006">
    <property type="entry name" value="Cold shock protein CspC"/>
    <property type="match status" value="1"/>
</dbReference>
<reference evidence="5 6" key="1">
    <citation type="submission" date="2019-07" db="EMBL/GenBank/DDBJ databases">
        <title>Genomic Encyclopedia of Type Strains, Phase III (KMG-III): the genomes of soil and plant-associated and newly described type strains.</title>
        <authorList>
            <person name="Whitman W."/>
        </authorList>
    </citation>
    <scope>NUCLEOTIDE SEQUENCE [LARGE SCALE GENOMIC DNA]</scope>
    <source>
        <strain evidence="5 6">BL24</strain>
    </source>
</reference>
<dbReference type="AlphaFoldDB" id="A0A5S5BVS9"/>
<evidence type="ECO:0000256" key="1">
    <source>
        <dbReference type="ARBA" id="ARBA00004496"/>
    </source>
</evidence>
<evidence type="ECO:0000313" key="5">
    <source>
        <dbReference type="EMBL" id="TYP71137.1"/>
    </source>
</evidence>
<evidence type="ECO:0000259" key="4">
    <source>
        <dbReference type="PROSITE" id="PS51857"/>
    </source>
</evidence>
<dbReference type="GO" id="GO:0051252">
    <property type="term" value="P:regulation of RNA metabolic process"/>
    <property type="evidence" value="ECO:0007669"/>
    <property type="project" value="UniProtKB-ARBA"/>
</dbReference>
<comment type="caution">
    <text evidence="5">The sequence shown here is derived from an EMBL/GenBank/DDBJ whole genome shotgun (WGS) entry which is preliminary data.</text>
</comment>
<dbReference type="OrthoDB" id="9805039at2"/>
<proteinExistence type="predicted"/>
<evidence type="ECO:0000256" key="2">
    <source>
        <dbReference type="ARBA" id="ARBA00022490"/>
    </source>
</evidence>
<dbReference type="GO" id="GO:0005737">
    <property type="term" value="C:cytoplasm"/>
    <property type="evidence" value="ECO:0007669"/>
    <property type="project" value="UniProtKB-SubCell"/>
</dbReference>
<dbReference type="PIRSF" id="PIRSF002599">
    <property type="entry name" value="Cold_shock_A"/>
    <property type="match status" value="1"/>
</dbReference>
<dbReference type="InterPro" id="IPR050181">
    <property type="entry name" value="Cold_shock_domain"/>
</dbReference>
<dbReference type="InterPro" id="IPR011129">
    <property type="entry name" value="CSD"/>
</dbReference>
<protein>
    <submittedName>
        <fullName evidence="5">CspA family cold shock protein</fullName>
    </submittedName>
</protein>
<evidence type="ECO:0000313" key="6">
    <source>
        <dbReference type="Proteomes" id="UP000323257"/>
    </source>
</evidence>
<dbReference type="EMBL" id="VNHS01000010">
    <property type="protein sequence ID" value="TYP71137.1"/>
    <property type="molecule type" value="Genomic_DNA"/>
</dbReference>
<dbReference type="InterPro" id="IPR012340">
    <property type="entry name" value="NA-bd_OB-fold"/>
</dbReference>
<evidence type="ECO:0000256" key="3">
    <source>
        <dbReference type="RuleBase" id="RU000408"/>
    </source>
</evidence>
<dbReference type="InterPro" id="IPR019844">
    <property type="entry name" value="CSD_CS"/>
</dbReference>
<dbReference type="InterPro" id="IPR012156">
    <property type="entry name" value="Cold_shock_CspA"/>
</dbReference>
<dbReference type="GO" id="GO:0010468">
    <property type="term" value="P:regulation of gene expression"/>
    <property type="evidence" value="ECO:0007669"/>
    <property type="project" value="UniProtKB-ARBA"/>
</dbReference>
<dbReference type="GO" id="GO:0003676">
    <property type="term" value="F:nucleic acid binding"/>
    <property type="evidence" value="ECO:0007669"/>
    <property type="project" value="InterPro"/>
</dbReference>
<dbReference type="PRINTS" id="PR00050">
    <property type="entry name" value="COLDSHOCK"/>
</dbReference>
<comment type="subcellular location">
    <subcellularLocation>
        <location evidence="1 3">Cytoplasm</location>
    </subcellularLocation>
</comment>
<gene>
    <name evidence="5" type="ORF">BCM02_11087</name>
</gene>
<dbReference type="Pfam" id="PF00313">
    <property type="entry name" value="CSD"/>
    <property type="match status" value="1"/>
</dbReference>
<keyword evidence="2" id="KW-0963">Cytoplasm</keyword>
<accession>A0A5S5BVS9</accession>
<dbReference type="CDD" id="cd04458">
    <property type="entry name" value="CSP_CDS"/>
    <property type="match status" value="1"/>
</dbReference>
<dbReference type="SUPFAM" id="SSF50249">
    <property type="entry name" value="Nucleic acid-binding proteins"/>
    <property type="match status" value="1"/>
</dbReference>
<dbReference type="InterPro" id="IPR002059">
    <property type="entry name" value="CSP_DNA-bd"/>
</dbReference>
<dbReference type="SMART" id="SM00357">
    <property type="entry name" value="CSP"/>
    <property type="match status" value="1"/>
</dbReference>
<feature type="domain" description="CSD" evidence="4">
    <location>
        <begin position="1"/>
        <end position="64"/>
    </location>
</feature>
<name>A0A5S5BVS9_9BACL</name>
<dbReference type="Proteomes" id="UP000323257">
    <property type="component" value="Unassembled WGS sequence"/>
</dbReference>